<evidence type="ECO:0000313" key="2">
    <source>
        <dbReference type="Proteomes" id="UP000233786"/>
    </source>
</evidence>
<evidence type="ECO:0000313" key="1">
    <source>
        <dbReference type="EMBL" id="PKW12709.1"/>
    </source>
</evidence>
<dbReference type="STRING" id="994479.GCA_000194155_07847"/>
<dbReference type="Proteomes" id="UP000233786">
    <property type="component" value="Unassembled WGS sequence"/>
</dbReference>
<sequence>MPLVAARKRASVVAPGVRLPFKLADRKVSVPGSYAWVCAGTAMIT</sequence>
<keyword evidence="2" id="KW-1185">Reference proteome</keyword>
<proteinExistence type="predicted"/>
<comment type="caution">
    <text evidence="1">The sequence shown here is derived from an EMBL/GenBank/DDBJ whole genome shotgun (WGS) entry which is preliminary data.</text>
</comment>
<name>A0A2N3XPW9_SACSN</name>
<dbReference type="EMBL" id="PJNB01000001">
    <property type="protein sequence ID" value="PKW12709.1"/>
    <property type="molecule type" value="Genomic_DNA"/>
</dbReference>
<organism evidence="1 2">
    <name type="scientific">Saccharopolyspora spinosa</name>
    <dbReference type="NCBI Taxonomy" id="60894"/>
    <lineage>
        <taxon>Bacteria</taxon>
        <taxon>Bacillati</taxon>
        <taxon>Actinomycetota</taxon>
        <taxon>Actinomycetes</taxon>
        <taxon>Pseudonocardiales</taxon>
        <taxon>Pseudonocardiaceae</taxon>
        <taxon>Saccharopolyspora</taxon>
    </lineage>
</organism>
<gene>
    <name evidence="1" type="ORF">A8926_0186</name>
</gene>
<protein>
    <submittedName>
        <fullName evidence="1">Uncharacterized protein</fullName>
    </submittedName>
</protein>
<dbReference type="AlphaFoldDB" id="A0A2N3XPW9"/>
<accession>A0A2N3XPW9</accession>
<reference evidence="1" key="1">
    <citation type="submission" date="2017-12" db="EMBL/GenBank/DDBJ databases">
        <title>Sequencing the genomes of 1000 Actinobacteria strains.</title>
        <authorList>
            <person name="Klenk H.-P."/>
        </authorList>
    </citation>
    <scope>NUCLEOTIDE SEQUENCE [LARGE SCALE GENOMIC DNA]</scope>
    <source>
        <strain evidence="1">DSM 44228</strain>
    </source>
</reference>